<dbReference type="EMBL" id="CP036265">
    <property type="protein sequence ID" value="QDT14680.1"/>
    <property type="molecule type" value="Genomic_DNA"/>
</dbReference>
<accession>A0A517P5M7</accession>
<dbReference type="Proteomes" id="UP000318741">
    <property type="component" value="Chromosome"/>
</dbReference>
<dbReference type="AlphaFoldDB" id="A0A517P5M7"/>
<dbReference type="InterPro" id="IPR041202">
    <property type="entry name" value="BaeRF_family10"/>
</dbReference>
<name>A0A517P5M7_9PLAN</name>
<sequence>MSLADLNLHELAALEGPPRSFLTFYFTGEGGARELKNRAATARGLIEHDEPDRLADFDAALERLNALMDGESFEQGAGYCLMACPAAKVERGFKLTTPAETSFRAARSPNLRPLAELQDEYEPFLLVAADNDGARILQIAGAVADAEEAVKGGVKNRVKKGGWSQQRYARRRKGQLHRYAAEVAERLAELTKEHGPERIVLLGSQETRQQIEAELPDRLKERVIAAEGFDLHAAEEALVEEGLRLFQQEERREEQALWKRIQNETLSGGLGAIGPEDVLTALQTGRVDELAVDHDVTIEGSRCDACTTAFAQVHDRCPLCDSEDVTPIALVEELVRLAEQTDADVEFAQGVQGLVENGGVAALLRW</sequence>
<organism evidence="1 2">
    <name type="scientific">Alienimonas californiensis</name>
    <dbReference type="NCBI Taxonomy" id="2527989"/>
    <lineage>
        <taxon>Bacteria</taxon>
        <taxon>Pseudomonadati</taxon>
        <taxon>Planctomycetota</taxon>
        <taxon>Planctomycetia</taxon>
        <taxon>Planctomycetales</taxon>
        <taxon>Planctomycetaceae</taxon>
        <taxon>Alienimonas</taxon>
    </lineage>
</organism>
<gene>
    <name evidence="1" type="ORF">CA12_07580</name>
</gene>
<dbReference type="Gene3D" id="3.30.1330.30">
    <property type="match status" value="1"/>
</dbReference>
<dbReference type="SUPFAM" id="SSF55315">
    <property type="entry name" value="L30e-like"/>
    <property type="match status" value="1"/>
</dbReference>
<evidence type="ECO:0000313" key="1">
    <source>
        <dbReference type="EMBL" id="QDT14680.1"/>
    </source>
</evidence>
<proteinExistence type="predicted"/>
<dbReference type="OrthoDB" id="1523438at2"/>
<dbReference type="SUPFAM" id="SSF53137">
    <property type="entry name" value="Translational machinery components"/>
    <property type="match status" value="1"/>
</dbReference>
<dbReference type="Pfam" id="PF18854">
    <property type="entry name" value="baeRF_family10"/>
    <property type="match status" value="1"/>
</dbReference>
<protein>
    <submittedName>
        <fullName evidence="1">Peptide chain release factor 1</fullName>
    </submittedName>
</protein>
<reference evidence="1 2" key="1">
    <citation type="submission" date="2019-02" db="EMBL/GenBank/DDBJ databases">
        <title>Deep-cultivation of Planctomycetes and their phenomic and genomic characterization uncovers novel biology.</title>
        <authorList>
            <person name="Wiegand S."/>
            <person name="Jogler M."/>
            <person name="Boedeker C."/>
            <person name="Pinto D."/>
            <person name="Vollmers J."/>
            <person name="Rivas-Marin E."/>
            <person name="Kohn T."/>
            <person name="Peeters S.H."/>
            <person name="Heuer A."/>
            <person name="Rast P."/>
            <person name="Oberbeckmann S."/>
            <person name="Bunk B."/>
            <person name="Jeske O."/>
            <person name="Meyerdierks A."/>
            <person name="Storesund J.E."/>
            <person name="Kallscheuer N."/>
            <person name="Luecker S."/>
            <person name="Lage O.M."/>
            <person name="Pohl T."/>
            <person name="Merkel B.J."/>
            <person name="Hornburger P."/>
            <person name="Mueller R.-W."/>
            <person name="Bruemmer F."/>
            <person name="Labrenz M."/>
            <person name="Spormann A.M."/>
            <person name="Op den Camp H."/>
            <person name="Overmann J."/>
            <person name="Amann R."/>
            <person name="Jetten M.S.M."/>
            <person name="Mascher T."/>
            <person name="Medema M.H."/>
            <person name="Devos D.P."/>
            <person name="Kaster A.-K."/>
            <person name="Ovreas L."/>
            <person name="Rohde M."/>
            <person name="Galperin M.Y."/>
            <person name="Jogler C."/>
        </authorList>
    </citation>
    <scope>NUCLEOTIDE SEQUENCE [LARGE SCALE GENOMIC DNA]</scope>
    <source>
        <strain evidence="1 2">CA12</strain>
    </source>
</reference>
<dbReference type="Gene3D" id="3.30.420.60">
    <property type="entry name" value="eRF1 domain 2"/>
    <property type="match status" value="1"/>
</dbReference>
<dbReference type="GO" id="GO:0003747">
    <property type="term" value="F:translation release factor activity"/>
    <property type="evidence" value="ECO:0007669"/>
    <property type="project" value="InterPro"/>
</dbReference>
<dbReference type="InterPro" id="IPR004403">
    <property type="entry name" value="Peptide_chain-rel_eRF1/aRF1"/>
</dbReference>
<dbReference type="InterPro" id="IPR042226">
    <property type="entry name" value="eFR1_2_sf"/>
</dbReference>
<dbReference type="KEGG" id="acaf:CA12_07580"/>
<dbReference type="InterPro" id="IPR029064">
    <property type="entry name" value="Ribosomal_eL30-like_sf"/>
</dbReference>
<keyword evidence="2" id="KW-1185">Reference proteome</keyword>
<dbReference type="PANTHER" id="PTHR10113">
    <property type="entry name" value="PEPTIDE CHAIN RELEASE FACTOR SUBUNIT 1"/>
    <property type="match status" value="1"/>
</dbReference>
<dbReference type="RefSeq" id="WP_145357549.1">
    <property type="nucleotide sequence ID" value="NZ_CP036265.1"/>
</dbReference>
<evidence type="ECO:0000313" key="2">
    <source>
        <dbReference type="Proteomes" id="UP000318741"/>
    </source>
</evidence>